<dbReference type="RefSeq" id="XP_007860695.1">
    <property type="nucleotide sequence ID" value="XM_007862504.1"/>
</dbReference>
<evidence type="ECO:0000313" key="3">
    <source>
        <dbReference type="Proteomes" id="UP000030669"/>
    </source>
</evidence>
<evidence type="ECO:0000313" key="2">
    <source>
        <dbReference type="EMBL" id="EPQ60240.1"/>
    </source>
</evidence>
<proteinExistence type="predicted"/>
<accession>S7RZ24</accession>
<dbReference type="EMBL" id="KB469296">
    <property type="protein sequence ID" value="EPQ60240.1"/>
    <property type="molecule type" value="Genomic_DNA"/>
</dbReference>
<sequence length="341" mass="37215">MPPLSLSQMLNSDPGPPPSFPSSDGASERSRTESSPTPDIPHVPHVTPRPPTRKRGPEDLAQYALAVAKQKRLRPDTLSKDERSIWSAATLLGIRTSVSLLRAPDVWTVPDALKKKIDLYSASVILSPKLPAYVKDDAARKIVIAVLKRHPSWGLTPEVQDTPAQYDAVVALVSAKLTDRRYSVKKLIADSVGKASEDPQDIRREDADDIITLCNTLVKKVFKRANVVVTVPMCGRVAFLRQVYIEHPKAGDKFWSTVDKSLHDFRVTFPNEAQLSSAIGRILTQDRLVYGTIEDGDLEAIAANAGTEQGVQRESEDVISGTASSVAPTDEADDSDSSDED</sequence>
<dbReference type="Proteomes" id="UP000030669">
    <property type="component" value="Unassembled WGS sequence"/>
</dbReference>
<dbReference type="OrthoDB" id="3267821at2759"/>
<keyword evidence="3" id="KW-1185">Reference proteome</keyword>
<dbReference type="GeneID" id="19303220"/>
<protein>
    <submittedName>
        <fullName evidence="2">Uncharacterized protein</fullName>
    </submittedName>
</protein>
<feature type="region of interest" description="Disordered" evidence="1">
    <location>
        <begin position="304"/>
        <end position="341"/>
    </location>
</feature>
<gene>
    <name evidence="2" type="ORF">GLOTRDRAFT_134958</name>
</gene>
<organism evidence="2 3">
    <name type="scientific">Gloeophyllum trabeum (strain ATCC 11539 / FP-39264 / Madison 617)</name>
    <name type="common">Brown rot fungus</name>
    <dbReference type="NCBI Taxonomy" id="670483"/>
    <lineage>
        <taxon>Eukaryota</taxon>
        <taxon>Fungi</taxon>
        <taxon>Dikarya</taxon>
        <taxon>Basidiomycota</taxon>
        <taxon>Agaricomycotina</taxon>
        <taxon>Agaricomycetes</taxon>
        <taxon>Gloeophyllales</taxon>
        <taxon>Gloeophyllaceae</taxon>
        <taxon>Gloeophyllum</taxon>
    </lineage>
</organism>
<dbReference type="KEGG" id="gtr:GLOTRDRAFT_134958"/>
<feature type="compositionally biased region" description="Acidic residues" evidence="1">
    <location>
        <begin position="330"/>
        <end position="341"/>
    </location>
</feature>
<dbReference type="OMA" id="MAVIMAP"/>
<feature type="region of interest" description="Disordered" evidence="1">
    <location>
        <begin position="1"/>
        <end position="56"/>
    </location>
</feature>
<reference evidence="2 3" key="1">
    <citation type="journal article" date="2012" name="Science">
        <title>The Paleozoic origin of enzymatic lignin decomposition reconstructed from 31 fungal genomes.</title>
        <authorList>
            <person name="Floudas D."/>
            <person name="Binder M."/>
            <person name="Riley R."/>
            <person name="Barry K."/>
            <person name="Blanchette R.A."/>
            <person name="Henrissat B."/>
            <person name="Martinez A.T."/>
            <person name="Otillar R."/>
            <person name="Spatafora J.W."/>
            <person name="Yadav J.S."/>
            <person name="Aerts A."/>
            <person name="Benoit I."/>
            <person name="Boyd A."/>
            <person name="Carlson A."/>
            <person name="Copeland A."/>
            <person name="Coutinho P.M."/>
            <person name="de Vries R.P."/>
            <person name="Ferreira P."/>
            <person name="Findley K."/>
            <person name="Foster B."/>
            <person name="Gaskell J."/>
            <person name="Glotzer D."/>
            <person name="Gorecki P."/>
            <person name="Heitman J."/>
            <person name="Hesse C."/>
            <person name="Hori C."/>
            <person name="Igarashi K."/>
            <person name="Jurgens J.A."/>
            <person name="Kallen N."/>
            <person name="Kersten P."/>
            <person name="Kohler A."/>
            <person name="Kuees U."/>
            <person name="Kumar T.K.A."/>
            <person name="Kuo A."/>
            <person name="LaButti K."/>
            <person name="Larrondo L.F."/>
            <person name="Lindquist E."/>
            <person name="Ling A."/>
            <person name="Lombard V."/>
            <person name="Lucas S."/>
            <person name="Lundell T."/>
            <person name="Martin R."/>
            <person name="McLaughlin D.J."/>
            <person name="Morgenstern I."/>
            <person name="Morin E."/>
            <person name="Murat C."/>
            <person name="Nagy L.G."/>
            <person name="Nolan M."/>
            <person name="Ohm R.A."/>
            <person name="Patyshakuliyeva A."/>
            <person name="Rokas A."/>
            <person name="Ruiz-Duenas F.J."/>
            <person name="Sabat G."/>
            <person name="Salamov A."/>
            <person name="Samejima M."/>
            <person name="Schmutz J."/>
            <person name="Slot J.C."/>
            <person name="St John F."/>
            <person name="Stenlid J."/>
            <person name="Sun H."/>
            <person name="Sun S."/>
            <person name="Syed K."/>
            <person name="Tsang A."/>
            <person name="Wiebenga A."/>
            <person name="Young D."/>
            <person name="Pisabarro A."/>
            <person name="Eastwood D.C."/>
            <person name="Martin F."/>
            <person name="Cullen D."/>
            <person name="Grigoriev I.V."/>
            <person name="Hibbett D.S."/>
        </authorList>
    </citation>
    <scope>NUCLEOTIDE SEQUENCE [LARGE SCALE GENOMIC DNA]</scope>
    <source>
        <strain evidence="2 3">ATCC 11539</strain>
    </source>
</reference>
<feature type="compositionally biased region" description="Polar residues" evidence="1">
    <location>
        <begin position="1"/>
        <end position="11"/>
    </location>
</feature>
<dbReference type="HOGENOM" id="CLU_067860_0_0_1"/>
<evidence type="ECO:0000256" key="1">
    <source>
        <dbReference type="SAM" id="MobiDB-lite"/>
    </source>
</evidence>
<name>S7RZ24_GLOTA</name>
<dbReference type="AlphaFoldDB" id="S7RZ24"/>
<dbReference type="eggNOG" id="ENOG502SV66">
    <property type="taxonomic scope" value="Eukaryota"/>
</dbReference>